<evidence type="ECO:0000259" key="2">
    <source>
        <dbReference type="Pfam" id="PF00668"/>
    </source>
</evidence>
<feature type="compositionally biased region" description="Basic residues" evidence="1">
    <location>
        <begin position="436"/>
        <end position="460"/>
    </location>
</feature>
<proteinExistence type="predicted"/>
<dbReference type="Proteomes" id="UP000465360">
    <property type="component" value="Unassembled WGS sequence"/>
</dbReference>
<dbReference type="Pfam" id="PF00668">
    <property type="entry name" value="Condensation"/>
    <property type="match status" value="1"/>
</dbReference>
<keyword evidence="4" id="KW-1185">Reference proteome</keyword>
<dbReference type="InterPro" id="IPR001242">
    <property type="entry name" value="Condensation_dom"/>
</dbReference>
<evidence type="ECO:0000313" key="4">
    <source>
        <dbReference type="Proteomes" id="UP000465360"/>
    </source>
</evidence>
<dbReference type="EMBL" id="BLKZ01000001">
    <property type="protein sequence ID" value="GFG90246.1"/>
    <property type="molecule type" value="Genomic_DNA"/>
</dbReference>
<dbReference type="SUPFAM" id="SSF52777">
    <property type="entry name" value="CoA-dependent acyltransferases"/>
    <property type="match status" value="2"/>
</dbReference>
<evidence type="ECO:0000256" key="1">
    <source>
        <dbReference type="SAM" id="MobiDB-lite"/>
    </source>
</evidence>
<feature type="region of interest" description="Disordered" evidence="1">
    <location>
        <begin position="1"/>
        <end position="23"/>
    </location>
</feature>
<comment type="caution">
    <text evidence="3">The sequence shown here is derived from an EMBL/GenBank/DDBJ whole genome shotgun (WGS) entry which is preliminary data.</text>
</comment>
<organism evidence="3 4">
    <name type="scientific">Mycobacterium bourgelatii</name>
    <dbReference type="NCBI Taxonomy" id="1273442"/>
    <lineage>
        <taxon>Bacteria</taxon>
        <taxon>Bacillati</taxon>
        <taxon>Actinomycetota</taxon>
        <taxon>Actinomycetes</taxon>
        <taxon>Mycobacteriales</taxon>
        <taxon>Mycobacteriaceae</taxon>
        <taxon>Mycobacterium</taxon>
    </lineage>
</organism>
<evidence type="ECO:0000313" key="3">
    <source>
        <dbReference type="EMBL" id="GFG90246.1"/>
    </source>
</evidence>
<dbReference type="Gene3D" id="3.30.559.10">
    <property type="entry name" value="Chloramphenicol acetyltransferase-like domain"/>
    <property type="match status" value="1"/>
</dbReference>
<dbReference type="AlphaFoldDB" id="A0A7I9YNI3"/>
<protein>
    <recommendedName>
        <fullName evidence="2">Condensation domain-containing protein</fullName>
    </recommendedName>
</protein>
<feature type="region of interest" description="Disordered" evidence="1">
    <location>
        <begin position="428"/>
        <end position="471"/>
    </location>
</feature>
<dbReference type="Gene3D" id="3.30.559.30">
    <property type="entry name" value="Nonribosomal peptide synthetase, condensation domain"/>
    <property type="match status" value="1"/>
</dbReference>
<reference evidence="3 4" key="1">
    <citation type="journal article" date="2019" name="Emerg. Microbes Infect.">
        <title>Comprehensive subspecies identification of 175 nontuberculous mycobacteria species based on 7547 genomic profiles.</title>
        <authorList>
            <person name="Matsumoto Y."/>
            <person name="Kinjo T."/>
            <person name="Motooka D."/>
            <person name="Nabeya D."/>
            <person name="Jung N."/>
            <person name="Uechi K."/>
            <person name="Horii T."/>
            <person name="Iida T."/>
            <person name="Fujita J."/>
            <person name="Nakamura S."/>
        </authorList>
    </citation>
    <scope>NUCLEOTIDE SEQUENCE [LARGE SCALE GENOMIC DNA]</scope>
    <source>
        <strain evidence="3 4">JCM 30725</strain>
    </source>
</reference>
<dbReference type="InterPro" id="IPR023213">
    <property type="entry name" value="CAT-like_dom_sf"/>
</dbReference>
<dbReference type="GO" id="GO:0003824">
    <property type="term" value="F:catalytic activity"/>
    <property type="evidence" value="ECO:0007669"/>
    <property type="project" value="InterPro"/>
</dbReference>
<accession>A0A7I9YNI3</accession>
<name>A0A7I9YNI3_MYCBU</name>
<feature type="compositionally biased region" description="Polar residues" evidence="1">
    <location>
        <begin position="461"/>
        <end position="471"/>
    </location>
</feature>
<sequence length="471" mass="53271">MGIVHEWEPGSGPVTTWAPTPGSKAKALKAPAVDAPPSSMQAGHIINFVDFRERGLDYSRLVMGSWEMPGKCDIRTMTHVINAHLRRHETYRSWFEYQDPKHIIRHEIQNPRDIQFVPVHHGELTQPEWRDLVLATPSPLEWDCFRLGVIQHENHCTLFAIVDHLHCDPALITGLYVEILANYQSLVAGKPPVTLAATASHAEFCKREKAYADSMTLDSPEIRKWVAFAEANGGNGPEFPLPLGDQTIPCGGDMMVIPLLSPEQTARFEDDCIASGARFSGGLFACAALAHYELTGEEIYRGLTPIDKRRTPEEYMTMGWFTGVIPFEATVDPNSFVETARSIQASFDENIALAQVPYDRVLELAPWLNKYGPPILHDELHGRRPAATFRSGRHRTHRIKCNRLQRRQKPGIPLHVGNPPLRRSLAADLIPEQPHRPRIRNPLRRSHQIRIHPRSRRRVHSTSSPRNSIRK</sequence>
<dbReference type="GO" id="GO:0008610">
    <property type="term" value="P:lipid biosynthetic process"/>
    <property type="evidence" value="ECO:0007669"/>
    <property type="project" value="UniProtKB-ARBA"/>
</dbReference>
<gene>
    <name evidence="3" type="ORF">MBOU_22880</name>
</gene>
<feature type="domain" description="Condensation" evidence="2">
    <location>
        <begin position="66"/>
        <end position="361"/>
    </location>
</feature>